<dbReference type="GeneID" id="55989318"/>
<dbReference type="SUPFAM" id="SSF53474">
    <property type="entry name" value="alpha/beta-Hydrolases"/>
    <property type="match status" value="1"/>
</dbReference>
<dbReference type="PANTHER" id="PTHR48081">
    <property type="entry name" value="AB HYDROLASE SUPERFAMILY PROTEIN C4A8.06C"/>
    <property type="match status" value="1"/>
</dbReference>
<gene>
    <name evidence="4" type="ORF">TRUGW13939_01808</name>
</gene>
<keyword evidence="1" id="KW-0378">Hydrolase</keyword>
<keyword evidence="2" id="KW-0812">Transmembrane</keyword>
<dbReference type="RefSeq" id="XP_035340898.1">
    <property type="nucleotide sequence ID" value="XM_035485005.1"/>
</dbReference>
<dbReference type="Gene3D" id="3.40.50.1820">
    <property type="entry name" value="alpha/beta hydrolase"/>
    <property type="match status" value="1"/>
</dbReference>
<dbReference type="InterPro" id="IPR029058">
    <property type="entry name" value="AB_hydrolase_fold"/>
</dbReference>
<sequence>MAPKALTSSALDAFYTAEKEKQKGQPVPPPQKFTKRSHLTFFEILDLPIALLSVPIVGFLALLAGPFRARKQRLNPEQGIARTLLLHVGYSILRRVVSRFSPMQIQTISPSTPTEYKLYTWRKGLPNQTVDLGGDATGHWLGNKDAKNVLIWYHGGGFAVPANRGYFIFFGKFLNEMKAAGKDVAVFVVAYTLIPRETYPTQLRQSVNALRYILQNTNRKAENVFLGGDSAGGNLVLGVLSHLAHPHPEIEPLKLGTAGEEIGGATIISPWTSMETTFPPQETEPLGDLIHPNCAKFWATGYLAGRARDNYTDARLAPVEWWNNVPIKKILVTAGSYELLYPFIEYFTEKLTEGLGEDKVEWCVGAGEAHVAPMFNLMLGDHFETEQGKRVKSFFRESF</sequence>
<evidence type="ECO:0000256" key="2">
    <source>
        <dbReference type="SAM" id="Phobius"/>
    </source>
</evidence>
<feature type="domain" description="Alpha/beta hydrolase fold-3" evidence="3">
    <location>
        <begin position="150"/>
        <end position="371"/>
    </location>
</feature>
<dbReference type="OrthoDB" id="2152029at2759"/>
<dbReference type="Pfam" id="PF07859">
    <property type="entry name" value="Abhydrolase_3"/>
    <property type="match status" value="1"/>
</dbReference>
<accession>A0A7H8QLB4</accession>
<dbReference type="EMBL" id="CP055898">
    <property type="protein sequence ID" value="QKX54719.1"/>
    <property type="molecule type" value="Genomic_DNA"/>
</dbReference>
<dbReference type="InterPro" id="IPR050300">
    <property type="entry name" value="GDXG_lipolytic_enzyme"/>
</dbReference>
<keyword evidence="2" id="KW-0472">Membrane</keyword>
<dbReference type="AlphaFoldDB" id="A0A7H8QLB4"/>
<feature type="transmembrane region" description="Helical" evidence="2">
    <location>
        <begin position="47"/>
        <end position="67"/>
    </location>
</feature>
<protein>
    <recommendedName>
        <fullName evidence="3">Alpha/beta hydrolase fold-3 domain-containing protein</fullName>
    </recommendedName>
</protein>
<keyword evidence="5" id="KW-1185">Reference proteome</keyword>
<dbReference type="Proteomes" id="UP000509510">
    <property type="component" value="Chromosome I"/>
</dbReference>
<reference evidence="5" key="1">
    <citation type="submission" date="2020-06" db="EMBL/GenBank/DDBJ databases">
        <title>A chromosome-scale genome assembly of Talaromyces rugulosus W13939.</title>
        <authorList>
            <person name="Wang B."/>
            <person name="Guo L."/>
            <person name="Ye K."/>
            <person name="Wang L."/>
        </authorList>
    </citation>
    <scope>NUCLEOTIDE SEQUENCE [LARGE SCALE GENOMIC DNA]</scope>
    <source>
        <strain evidence="5">W13939</strain>
    </source>
</reference>
<dbReference type="GO" id="GO:0016787">
    <property type="term" value="F:hydrolase activity"/>
    <property type="evidence" value="ECO:0007669"/>
    <property type="project" value="UniProtKB-KW"/>
</dbReference>
<evidence type="ECO:0000256" key="1">
    <source>
        <dbReference type="ARBA" id="ARBA00022801"/>
    </source>
</evidence>
<organism evidence="4 5">
    <name type="scientific">Talaromyces rugulosus</name>
    <name type="common">Penicillium rugulosum</name>
    <dbReference type="NCBI Taxonomy" id="121627"/>
    <lineage>
        <taxon>Eukaryota</taxon>
        <taxon>Fungi</taxon>
        <taxon>Dikarya</taxon>
        <taxon>Ascomycota</taxon>
        <taxon>Pezizomycotina</taxon>
        <taxon>Eurotiomycetes</taxon>
        <taxon>Eurotiomycetidae</taxon>
        <taxon>Eurotiales</taxon>
        <taxon>Trichocomaceae</taxon>
        <taxon>Talaromyces</taxon>
        <taxon>Talaromyces sect. Islandici</taxon>
    </lineage>
</organism>
<keyword evidence="2" id="KW-1133">Transmembrane helix</keyword>
<evidence type="ECO:0000313" key="5">
    <source>
        <dbReference type="Proteomes" id="UP000509510"/>
    </source>
</evidence>
<evidence type="ECO:0000313" key="4">
    <source>
        <dbReference type="EMBL" id="QKX54719.1"/>
    </source>
</evidence>
<proteinExistence type="predicted"/>
<dbReference type="PANTHER" id="PTHR48081:SF21">
    <property type="entry name" value="LIPASE_THIOESTERASE FAMILY PROTEIN (AFU_ORTHOLOGUE AFUA_8G02590)"/>
    <property type="match status" value="1"/>
</dbReference>
<evidence type="ECO:0000259" key="3">
    <source>
        <dbReference type="Pfam" id="PF07859"/>
    </source>
</evidence>
<name>A0A7H8QLB4_TALRU</name>
<dbReference type="InterPro" id="IPR013094">
    <property type="entry name" value="AB_hydrolase_3"/>
</dbReference>
<dbReference type="KEGG" id="trg:TRUGW13939_01808"/>